<evidence type="ECO:0000256" key="1">
    <source>
        <dbReference type="SAM" id="MobiDB-lite"/>
    </source>
</evidence>
<feature type="region of interest" description="Disordered" evidence="1">
    <location>
        <begin position="33"/>
        <end position="54"/>
    </location>
</feature>
<name>A0A2R8F3J2_ORITS</name>
<proteinExistence type="predicted"/>
<evidence type="ECO:0000313" key="2">
    <source>
        <dbReference type="EMBL" id="SPM45879.1"/>
    </source>
</evidence>
<evidence type="ECO:0000313" key="3">
    <source>
        <dbReference type="Proteomes" id="UP000244889"/>
    </source>
</evidence>
<reference evidence="3" key="1">
    <citation type="submission" date="2018-03" db="EMBL/GenBank/DDBJ databases">
        <authorList>
            <person name="Batty M. E."/>
            <person name="Batty M E."/>
        </authorList>
    </citation>
    <scope>NUCLEOTIDE SEQUENCE [LARGE SCALE GENOMIC DNA]</scope>
</reference>
<dbReference type="RefSeq" id="WP_258231164.1">
    <property type="nucleotide sequence ID" value="NZ_OOHR01000017.1"/>
</dbReference>
<dbReference type="Proteomes" id="UP000244889">
    <property type="component" value="Unassembled WGS sequence"/>
</dbReference>
<sequence length="141" mass="16727">MIYLCTFTYGYVIYANFIVNDYIKKSKRSRSTEGELVENKKNENEEQNFQNVDNFENDIRTSTKNCNQDIESLITKILKYSNCKKEWFKRYRLEEFYPLTPEDAVALQHKSDRAFNINTAYKQNWPSKADSISMKIYIGLA</sequence>
<accession>A0A2R8F3J2</accession>
<gene>
    <name evidence="2" type="ORF">FPW1038_02098</name>
</gene>
<feature type="compositionally biased region" description="Basic and acidic residues" evidence="1">
    <location>
        <begin position="33"/>
        <end position="44"/>
    </location>
</feature>
<dbReference type="AlphaFoldDB" id="A0A2R8F3J2"/>
<organism evidence="2 3">
    <name type="scientific">Orientia tsutsugamushi</name>
    <name type="common">Rickettsia tsutsugamushi</name>
    <dbReference type="NCBI Taxonomy" id="784"/>
    <lineage>
        <taxon>Bacteria</taxon>
        <taxon>Pseudomonadati</taxon>
        <taxon>Pseudomonadota</taxon>
        <taxon>Alphaproteobacteria</taxon>
        <taxon>Rickettsiales</taxon>
        <taxon>Rickettsiaceae</taxon>
        <taxon>Rickettsieae</taxon>
        <taxon>Orientia</taxon>
    </lineage>
</organism>
<dbReference type="EMBL" id="OOHR01000017">
    <property type="protein sequence ID" value="SPM45879.1"/>
    <property type="molecule type" value="Genomic_DNA"/>
</dbReference>
<protein>
    <submittedName>
        <fullName evidence="2">Uncharacterized protein</fullName>
    </submittedName>
</protein>